<evidence type="ECO:0000256" key="2">
    <source>
        <dbReference type="ARBA" id="ARBA00004613"/>
    </source>
</evidence>
<reference evidence="13" key="3">
    <citation type="submission" date="2025-09" db="UniProtKB">
        <authorList>
            <consortium name="Ensembl"/>
        </authorList>
    </citation>
    <scope>IDENTIFICATION</scope>
</reference>
<evidence type="ECO:0000256" key="1">
    <source>
        <dbReference type="ARBA" id="ARBA00004609"/>
    </source>
</evidence>
<dbReference type="InterPro" id="IPR035076">
    <property type="entry name" value="Toxin/TOLIP"/>
</dbReference>
<dbReference type="PANTHER" id="PTHR10624:SF6">
    <property type="entry name" value="UROKINASE PLASMINOGEN ACTIVATOR SURFACE RECEPTOR"/>
    <property type="match status" value="1"/>
</dbReference>
<dbReference type="Pfam" id="PF00087">
    <property type="entry name" value="Toxin_TOLIP"/>
    <property type="match status" value="1"/>
</dbReference>
<dbReference type="GO" id="GO:0098552">
    <property type="term" value="C:side of membrane"/>
    <property type="evidence" value="ECO:0007669"/>
    <property type="project" value="UniProtKB-KW"/>
</dbReference>
<reference evidence="13" key="2">
    <citation type="submission" date="2025-08" db="UniProtKB">
        <authorList>
            <consortium name="Ensembl"/>
        </authorList>
    </citation>
    <scope>IDENTIFICATION</scope>
</reference>
<evidence type="ECO:0000256" key="7">
    <source>
        <dbReference type="ARBA" id="ARBA00023136"/>
    </source>
</evidence>
<evidence type="ECO:0000256" key="4">
    <source>
        <dbReference type="ARBA" id="ARBA00022525"/>
    </source>
</evidence>
<feature type="domain" description="UPAR/Ly6" evidence="12">
    <location>
        <begin position="68"/>
        <end position="161"/>
    </location>
</feature>
<keyword evidence="4" id="KW-0964">Secreted</keyword>
<reference evidence="13" key="1">
    <citation type="submission" date="2009-12" db="EMBL/GenBank/DDBJ databases">
        <title>The Genome Sequence of Anolis carolinensis (Green Anole Lizard).</title>
        <authorList>
            <consortium name="The Genome Sequencing Platform"/>
            <person name="Di Palma F."/>
            <person name="Alfoldi J."/>
            <person name="Heiman D."/>
            <person name="Young S."/>
            <person name="Grabherr M."/>
            <person name="Johnson J."/>
            <person name="Lander E.S."/>
            <person name="Lindblad-Toh K."/>
        </authorList>
    </citation>
    <scope>NUCLEOTIDE SEQUENCE [LARGE SCALE GENOMIC DNA]</scope>
    <source>
        <strain evidence="13">JBL SC #1</strain>
    </source>
</reference>
<comment type="subcellular location">
    <subcellularLocation>
        <location evidence="1">Cell membrane</location>
        <topology evidence="1">Lipid-anchor</topology>
        <topology evidence="1">GPI-anchor</topology>
    </subcellularLocation>
    <subcellularLocation>
        <location evidence="2">Secreted</location>
    </subcellularLocation>
</comment>
<protein>
    <recommendedName>
        <fullName evidence="12">UPAR/Ly6 domain-containing protein</fullName>
    </recommendedName>
</protein>
<dbReference type="GeneTree" id="ENSGT00940000153599"/>
<keyword evidence="6 11" id="KW-0732">Signal</keyword>
<dbReference type="PANTHER" id="PTHR10624">
    <property type="entry name" value="UROKINASE PLASMINOGEN ACTIVATOR SURFACE RECEPTOR-RELATED"/>
    <property type="match status" value="1"/>
</dbReference>
<keyword evidence="14" id="KW-1185">Reference proteome</keyword>
<keyword evidence="3" id="KW-1003">Cell membrane</keyword>
<sequence>MDFFLISIVLLLTVPHISGLQCYSCDRDTDCTEMEICEEHQEQCSTTIMTVLSLVDVLIARGRQRRTRECYSCTTADKTCSNSSLELMTCARLEEDCVDIISFTTELPAGEQRIKGCGQLSHCQASEPLGFHNQNSFHLIKCCNSSRCNSDMQDYKDAPLPLNGVTCFSCEGNSTHGCSPDAVSKIQCQGPMTQCLEASGIHGISGENSVVKGCASPSWCESPYTAVHKNLGAIHSRCCSGNLCNNWIINGTLKPSPRSQAGHTFQAQQTLLSTALLLSVTFLLCSGSS</sequence>
<dbReference type="InterPro" id="IPR016054">
    <property type="entry name" value="LY6_UPA_recep-like"/>
</dbReference>
<dbReference type="Ensembl" id="ENSACAT00000054236.1">
    <property type="protein sequence ID" value="ENSACAP00000031590.1"/>
    <property type="gene ID" value="ENSACAG00000004396.4"/>
</dbReference>
<dbReference type="FunFam" id="2.10.60.10:FF:000015">
    <property type="entry name" value="Urokinase plasminogen activator surface receptor"/>
    <property type="match status" value="1"/>
</dbReference>
<dbReference type="Gene3D" id="2.10.60.10">
    <property type="entry name" value="CD59"/>
    <property type="match status" value="3"/>
</dbReference>
<evidence type="ECO:0000256" key="11">
    <source>
        <dbReference type="SAM" id="SignalP"/>
    </source>
</evidence>
<dbReference type="GO" id="GO:0005886">
    <property type="term" value="C:plasma membrane"/>
    <property type="evidence" value="ECO:0007669"/>
    <property type="project" value="UniProtKB-SubCell"/>
</dbReference>
<dbReference type="InterPro" id="IPR045860">
    <property type="entry name" value="Snake_toxin-like_sf"/>
</dbReference>
<dbReference type="CDD" id="cd23558">
    <property type="entry name" value="TFP_LU_ECD_uPAR_rpt3"/>
    <property type="match status" value="1"/>
</dbReference>
<dbReference type="Proteomes" id="UP000001646">
    <property type="component" value="Unplaced"/>
</dbReference>
<evidence type="ECO:0000256" key="9">
    <source>
        <dbReference type="ARBA" id="ARBA00023180"/>
    </source>
</evidence>
<organism evidence="13 14">
    <name type="scientific">Anolis carolinensis</name>
    <name type="common">Green anole</name>
    <name type="synonym">American chameleon</name>
    <dbReference type="NCBI Taxonomy" id="28377"/>
    <lineage>
        <taxon>Eukaryota</taxon>
        <taxon>Metazoa</taxon>
        <taxon>Chordata</taxon>
        <taxon>Craniata</taxon>
        <taxon>Vertebrata</taxon>
        <taxon>Euteleostomi</taxon>
        <taxon>Lepidosauria</taxon>
        <taxon>Squamata</taxon>
        <taxon>Bifurcata</taxon>
        <taxon>Unidentata</taxon>
        <taxon>Episquamata</taxon>
        <taxon>Toxicofera</taxon>
        <taxon>Iguania</taxon>
        <taxon>Dactyloidae</taxon>
        <taxon>Anolis</taxon>
    </lineage>
</organism>
<evidence type="ECO:0000313" key="13">
    <source>
        <dbReference type="Ensembl" id="ENSACAP00000031590.1"/>
    </source>
</evidence>
<evidence type="ECO:0000256" key="8">
    <source>
        <dbReference type="ARBA" id="ARBA00023157"/>
    </source>
</evidence>
<evidence type="ECO:0000256" key="6">
    <source>
        <dbReference type="ARBA" id="ARBA00022729"/>
    </source>
</evidence>
<feature type="domain" description="UPAR/Ly6" evidence="12">
    <location>
        <begin position="165"/>
        <end position="256"/>
    </location>
</feature>
<accession>A0A803T8Q0</accession>
<dbReference type="Bgee" id="ENSACAG00000004396">
    <property type="expression patterns" value="Expressed in liver and 5 other cell types or tissues"/>
</dbReference>
<evidence type="ECO:0000259" key="12">
    <source>
        <dbReference type="SMART" id="SM00134"/>
    </source>
</evidence>
<dbReference type="SUPFAM" id="SSF57302">
    <property type="entry name" value="Snake toxin-like"/>
    <property type="match status" value="2"/>
</dbReference>
<evidence type="ECO:0000256" key="10">
    <source>
        <dbReference type="ARBA" id="ARBA00023288"/>
    </source>
</evidence>
<keyword evidence="9" id="KW-0325">Glycoprotein</keyword>
<feature type="signal peptide" evidence="11">
    <location>
        <begin position="1"/>
        <end position="19"/>
    </location>
</feature>
<dbReference type="AlphaFoldDB" id="A0A803T8Q0"/>
<dbReference type="SMART" id="SM00134">
    <property type="entry name" value="LU"/>
    <property type="match status" value="2"/>
</dbReference>
<dbReference type="FunFam" id="2.10.60.10:FF:000019">
    <property type="entry name" value="Urokinase plasminogen activator surface receptor"/>
    <property type="match status" value="1"/>
</dbReference>
<keyword evidence="7" id="KW-0472">Membrane</keyword>
<dbReference type="GO" id="GO:0005576">
    <property type="term" value="C:extracellular region"/>
    <property type="evidence" value="ECO:0007669"/>
    <property type="project" value="UniProtKB-SubCell"/>
</dbReference>
<dbReference type="CDD" id="cd23557">
    <property type="entry name" value="TFP_LU_ECD_uPAR_rpt2"/>
    <property type="match status" value="1"/>
</dbReference>
<keyword evidence="8" id="KW-1015">Disulfide bond</keyword>
<evidence type="ECO:0000256" key="5">
    <source>
        <dbReference type="ARBA" id="ARBA00022622"/>
    </source>
</evidence>
<evidence type="ECO:0000256" key="3">
    <source>
        <dbReference type="ARBA" id="ARBA00022475"/>
    </source>
</evidence>
<feature type="chain" id="PRO_5032300285" description="UPAR/Ly6 domain-containing protein" evidence="11">
    <location>
        <begin position="20"/>
        <end position="289"/>
    </location>
</feature>
<evidence type="ECO:0000313" key="14">
    <source>
        <dbReference type="Proteomes" id="UP000001646"/>
    </source>
</evidence>
<gene>
    <name evidence="13" type="primary">LOC103279307</name>
</gene>
<keyword evidence="5" id="KW-0336">GPI-anchor</keyword>
<keyword evidence="10" id="KW-0449">Lipoprotein</keyword>
<proteinExistence type="predicted"/>
<name>A0A803T8Q0_ANOCA</name>
<dbReference type="Pfam" id="PF00021">
    <property type="entry name" value="UPAR_LY6"/>
    <property type="match status" value="2"/>
</dbReference>